<dbReference type="RefSeq" id="WP_128502103.1">
    <property type="nucleotide sequence ID" value="NZ_CP035107.1"/>
</dbReference>
<evidence type="ECO:0000313" key="2">
    <source>
        <dbReference type="Proteomes" id="UP000287701"/>
    </source>
</evidence>
<name>A0A3R5UVQ6_ORNRH</name>
<dbReference type="OrthoDB" id="665764at2"/>
<reference evidence="1 2" key="1">
    <citation type="submission" date="2019-01" db="EMBL/GenBank/DDBJ databases">
        <title>Whole Genome of Ornithobacterium rhinotracheale FARPER-174b.</title>
        <authorList>
            <person name="Tataje-Lavanda L.A."/>
            <person name="Montalvan A."/>
            <person name="Montesinos R."/>
            <person name="Zimic M."/>
            <person name="Fernandez-Sanchez M."/>
            <person name="Fernandez-Diaz M."/>
        </authorList>
    </citation>
    <scope>NUCLEOTIDE SEQUENCE [LARGE SCALE GENOMIC DNA]</scope>
    <source>
        <strain evidence="1 2">FARPER-174b</strain>
    </source>
</reference>
<organism evidence="1 2">
    <name type="scientific">Ornithobacterium rhinotracheale</name>
    <dbReference type="NCBI Taxonomy" id="28251"/>
    <lineage>
        <taxon>Bacteria</taxon>
        <taxon>Pseudomonadati</taxon>
        <taxon>Bacteroidota</taxon>
        <taxon>Flavobacteriia</taxon>
        <taxon>Flavobacteriales</taxon>
        <taxon>Weeksellaceae</taxon>
        <taxon>Ornithobacterium</taxon>
    </lineage>
</organism>
<dbReference type="EMBL" id="CP035107">
    <property type="protein sequence ID" value="QAR31664.1"/>
    <property type="molecule type" value="Genomic_DNA"/>
</dbReference>
<dbReference type="InterPro" id="IPR005358">
    <property type="entry name" value="Puta_zinc/iron-chelating_dom"/>
</dbReference>
<dbReference type="Pfam" id="PF03692">
    <property type="entry name" value="CxxCxxCC"/>
    <property type="match status" value="1"/>
</dbReference>
<proteinExistence type="predicted"/>
<dbReference type="PANTHER" id="PTHR35866:SF1">
    <property type="entry name" value="YKGJ FAMILY CYSTEINE CLUSTER PROTEIN"/>
    <property type="match status" value="1"/>
</dbReference>
<protein>
    <submittedName>
        <fullName evidence="1">YkgJ family cysteine cluster protein</fullName>
    </submittedName>
</protein>
<evidence type="ECO:0000313" key="1">
    <source>
        <dbReference type="EMBL" id="QAR31664.1"/>
    </source>
</evidence>
<dbReference type="AlphaFoldDB" id="A0A3R5UVQ6"/>
<gene>
    <name evidence="1" type="ORF">EQP59_10085</name>
</gene>
<dbReference type="PANTHER" id="PTHR35866">
    <property type="entry name" value="PUTATIVE-RELATED"/>
    <property type="match status" value="1"/>
</dbReference>
<sequence length="163" mass="19475">MIDIQAHQDLAQSKRKENEQFLAQLKKRKPKDLDKVAKDFHDEIFADFDCLECGNCCRGTGPLFIEKDIERIAKQLKMKPQQFTDSYLRKDEENDWVFQRVPCPFLGEDNFCFIYDARPRACREFPHTDRRRLYQINHLTIKNLEICPAAFQIIEKLKEHYSF</sequence>
<accession>A0A3R5UVQ6</accession>
<dbReference type="Proteomes" id="UP000287701">
    <property type="component" value="Chromosome"/>
</dbReference>